<dbReference type="Proteomes" id="UP000789572">
    <property type="component" value="Unassembled WGS sequence"/>
</dbReference>
<evidence type="ECO:0000256" key="1">
    <source>
        <dbReference type="SAM" id="MobiDB-lite"/>
    </source>
</evidence>
<feature type="compositionally biased region" description="Pro residues" evidence="1">
    <location>
        <begin position="102"/>
        <end position="118"/>
    </location>
</feature>
<evidence type="ECO:0000313" key="2">
    <source>
        <dbReference type="EMBL" id="CAG8523512.1"/>
    </source>
</evidence>
<reference evidence="2" key="1">
    <citation type="submission" date="2021-06" db="EMBL/GenBank/DDBJ databases">
        <authorList>
            <person name="Kallberg Y."/>
            <person name="Tangrot J."/>
            <person name="Rosling A."/>
        </authorList>
    </citation>
    <scope>NUCLEOTIDE SEQUENCE</scope>
    <source>
        <strain evidence="2">IA702</strain>
    </source>
</reference>
<feature type="non-terminal residue" evidence="2">
    <location>
        <position position="169"/>
    </location>
</feature>
<evidence type="ECO:0000313" key="3">
    <source>
        <dbReference type="Proteomes" id="UP000789572"/>
    </source>
</evidence>
<proteinExistence type="predicted"/>
<organism evidence="2 3">
    <name type="scientific">Paraglomus occultum</name>
    <dbReference type="NCBI Taxonomy" id="144539"/>
    <lineage>
        <taxon>Eukaryota</taxon>
        <taxon>Fungi</taxon>
        <taxon>Fungi incertae sedis</taxon>
        <taxon>Mucoromycota</taxon>
        <taxon>Glomeromycotina</taxon>
        <taxon>Glomeromycetes</taxon>
        <taxon>Paraglomerales</taxon>
        <taxon>Paraglomeraceae</taxon>
        <taxon>Paraglomus</taxon>
    </lineage>
</organism>
<sequence length="169" mass="18941">HVNPRTEVNSPTQFHLRMVQSVIRCGLNVKTRSLEGPFLDEKWTITTLICVTALSIKHRGGLPFYRTSGPVKCRHGTYHGVCTPPLRSPSSLPTHRYSSRFPPSPPPCPPSLFPPSPPSSTSSPSSHLHHRPFLYSAFTSFSSKKTVVDRHIELYLISPCPPYARLRLM</sequence>
<name>A0A9N9AC61_9GLOM</name>
<accession>A0A9N9AC61</accession>
<dbReference type="EMBL" id="CAJVPJ010000427">
    <property type="protein sequence ID" value="CAG8523512.1"/>
    <property type="molecule type" value="Genomic_DNA"/>
</dbReference>
<comment type="caution">
    <text evidence="2">The sequence shown here is derived from an EMBL/GenBank/DDBJ whole genome shotgun (WGS) entry which is preliminary data.</text>
</comment>
<protein>
    <submittedName>
        <fullName evidence="2">3414_t:CDS:1</fullName>
    </submittedName>
</protein>
<dbReference type="AlphaFoldDB" id="A0A9N9AC61"/>
<feature type="region of interest" description="Disordered" evidence="1">
    <location>
        <begin position="89"/>
        <end position="125"/>
    </location>
</feature>
<keyword evidence="3" id="KW-1185">Reference proteome</keyword>
<gene>
    <name evidence="2" type="ORF">POCULU_LOCUS3700</name>
</gene>